<feature type="transmembrane region" description="Helical" evidence="6">
    <location>
        <begin position="296"/>
        <end position="315"/>
    </location>
</feature>
<sequence>MMDKNHLTKNEQKERVLLPSYQPGNLVRLVLLKGGSLIGLIGLSAFFALSSQHFLTISNVLNIFRQVSVVLIAACAQTMVIISAGIDLSVGPLIALGGSVGAVAMSYWGWDFLSGAFLGVVIAMLAGFTNGILIAKGKIPDFIGTLGMLGAFRGVALLITDGLPVPSHFTATALKGYLPPALVWLGAGDIFQIPAPMIIALIMIGITWFILMRTSFGRSIYAVGGNKEAARASGINVEWTKIWVYGLSGLYCGIGGLVLTGRMNSANALMAEGIELQTIAAVVIGGTNLFGGQGTIFGTFIGAILMGVLANGLNLLNVEPFWQRVINGIIIVSVVIFDQWRRRKLIS</sequence>
<dbReference type="EMBL" id="MWBQ01000175">
    <property type="protein sequence ID" value="OQA55130.1"/>
    <property type="molecule type" value="Genomic_DNA"/>
</dbReference>
<reference evidence="7" key="1">
    <citation type="submission" date="2017-02" db="EMBL/GenBank/DDBJ databases">
        <title>Delving into the versatile metabolic prowess of the omnipresent phylum Bacteroidetes.</title>
        <authorList>
            <person name="Nobu M.K."/>
            <person name="Mei R."/>
            <person name="Narihiro T."/>
            <person name="Kuroda K."/>
            <person name="Liu W.-T."/>
        </authorList>
    </citation>
    <scope>NUCLEOTIDE SEQUENCE</scope>
    <source>
        <strain evidence="7">ADurb.Bin276</strain>
    </source>
</reference>
<protein>
    <submittedName>
        <fullName evidence="7">Ribose transport system permease protein RbsC</fullName>
    </submittedName>
</protein>
<comment type="caution">
    <text evidence="7">The sequence shown here is derived from an EMBL/GenBank/DDBJ whole genome shotgun (WGS) entry which is preliminary data.</text>
</comment>
<evidence type="ECO:0000256" key="6">
    <source>
        <dbReference type="SAM" id="Phobius"/>
    </source>
</evidence>
<accession>A0A1V5SKQ7</accession>
<proteinExistence type="predicted"/>
<dbReference type="PANTHER" id="PTHR32196">
    <property type="entry name" value="ABC TRANSPORTER PERMEASE PROTEIN YPHD-RELATED-RELATED"/>
    <property type="match status" value="1"/>
</dbReference>
<gene>
    <name evidence="7" type="primary">rbsC_27</name>
    <name evidence="7" type="ORF">BWY41_01763</name>
</gene>
<feature type="transmembrane region" description="Helical" evidence="6">
    <location>
        <begin position="142"/>
        <end position="160"/>
    </location>
</feature>
<feature type="transmembrane region" description="Helical" evidence="6">
    <location>
        <begin position="63"/>
        <end position="86"/>
    </location>
</feature>
<evidence type="ECO:0000256" key="4">
    <source>
        <dbReference type="ARBA" id="ARBA00022989"/>
    </source>
</evidence>
<keyword evidence="3 6" id="KW-0812">Transmembrane</keyword>
<evidence type="ECO:0000256" key="5">
    <source>
        <dbReference type="ARBA" id="ARBA00023136"/>
    </source>
</evidence>
<name>A0A1V5SKQ7_9BACT</name>
<evidence type="ECO:0000256" key="3">
    <source>
        <dbReference type="ARBA" id="ARBA00022692"/>
    </source>
</evidence>
<keyword evidence="5 6" id="KW-0472">Membrane</keyword>
<feature type="transmembrane region" description="Helical" evidence="6">
    <location>
        <begin position="30"/>
        <end position="51"/>
    </location>
</feature>
<dbReference type="Proteomes" id="UP000485569">
    <property type="component" value="Unassembled WGS sequence"/>
</dbReference>
<dbReference type="PANTHER" id="PTHR32196:SF72">
    <property type="entry name" value="RIBOSE IMPORT PERMEASE PROTEIN RBSC"/>
    <property type="match status" value="1"/>
</dbReference>
<dbReference type="AlphaFoldDB" id="A0A1V5SKQ7"/>
<feature type="transmembrane region" description="Helical" evidence="6">
    <location>
        <begin position="321"/>
        <end position="340"/>
    </location>
</feature>
<feature type="transmembrane region" description="Helical" evidence="6">
    <location>
        <begin position="190"/>
        <end position="211"/>
    </location>
</feature>
<dbReference type="InterPro" id="IPR001851">
    <property type="entry name" value="ABC_transp_permease"/>
</dbReference>
<dbReference type="Pfam" id="PF02653">
    <property type="entry name" value="BPD_transp_2"/>
    <property type="match status" value="1"/>
</dbReference>
<dbReference type="CDD" id="cd06579">
    <property type="entry name" value="TM_PBP1_transp_AraH_like"/>
    <property type="match status" value="1"/>
</dbReference>
<feature type="transmembrane region" description="Helical" evidence="6">
    <location>
        <begin position="116"/>
        <end position="135"/>
    </location>
</feature>
<comment type="subcellular location">
    <subcellularLocation>
        <location evidence="1">Cell membrane</location>
        <topology evidence="1">Multi-pass membrane protein</topology>
    </subcellularLocation>
</comment>
<keyword evidence="2" id="KW-1003">Cell membrane</keyword>
<keyword evidence="4 6" id="KW-1133">Transmembrane helix</keyword>
<dbReference type="GO" id="GO:0005886">
    <property type="term" value="C:plasma membrane"/>
    <property type="evidence" value="ECO:0007669"/>
    <property type="project" value="UniProtKB-SubCell"/>
</dbReference>
<evidence type="ECO:0000313" key="7">
    <source>
        <dbReference type="EMBL" id="OQA55130.1"/>
    </source>
</evidence>
<evidence type="ECO:0000256" key="1">
    <source>
        <dbReference type="ARBA" id="ARBA00004651"/>
    </source>
</evidence>
<organism evidence="7">
    <name type="scientific">Candidatus Atribacter allofermentans</name>
    <dbReference type="NCBI Taxonomy" id="1852833"/>
    <lineage>
        <taxon>Bacteria</taxon>
        <taxon>Pseudomonadati</taxon>
        <taxon>Atribacterota</taxon>
        <taxon>Atribacteria</taxon>
        <taxon>Atribacterales</taxon>
        <taxon>Atribacteraceae</taxon>
        <taxon>Atribacter</taxon>
    </lineage>
</organism>
<dbReference type="GO" id="GO:0022857">
    <property type="term" value="F:transmembrane transporter activity"/>
    <property type="evidence" value="ECO:0007669"/>
    <property type="project" value="InterPro"/>
</dbReference>
<evidence type="ECO:0000256" key="2">
    <source>
        <dbReference type="ARBA" id="ARBA00022475"/>
    </source>
</evidence>
<feature type="transmembrane region" description="Helical" evidence="6">
    <location>
        <begin position="93"/>
        <end position="110"/>
    </location>
</feature>